<proteinExistence type="predicted"/>
<name>A0A0H2XT10_BURO1</name>
<sequence>MRLLFDTHIFLWAVANDPKLSVRARSLITAADEVFVSSVSIWEVAIKAGKGKLDVDVDRLVDKINTSEYRELPVRMAHGAAVRHLPHYHLDPFDRLLVAQAWYEPLLLVTADGHLSQYGASRILTV</sequence>
<organism evidence="2">
    <name type="scientific">Burkholderia orbicola (strain AU 1054)</name>
    <dbReference type="NCBI Taxonomy" id="331271"/>
    <lineage>
        <taxon>Bacteria</taxon>
        <taxon>Pseudomonadati</taxon>
        <taxon>Pseudomonadota</taxon>
        <taxon>Betaproteobacteria</taxon>
        <taxon>Burkholderiales</taxon>
        <taxon>Burkholderiaceae</taxon>
        <taxon>Burkholderia</taxon>
        <taxon>Burkholderia cepacia complex</taxon>
        <taxon>Burkholderia orbicola</taxon>
    </lineage>
</organism>
<dbReference type="EMBL" id="CP000378">
    <property type="protein sequence ID" value="ABF77234.1"/>
    <property type="molecule type" value="Genomic_DNA"/>
</dbReference>
<accession>A0A0H2XT10</accession>
<gene>
    <name evidence="2" type="ordered locus">Bcen_2333</name>
</gene>
<dbReference type="HOGENOM" id="CLU_129890_0_1_4"/>
<feature type="domain" description="PIN" evidence="1">
    <location>
        <begin position="4"/>
        <end position="118"/>
    </location>
</feature>
<dbReference type="InterPro" id="IPR041705">
    <property type="entry name" value="PIN_Sll0205"/>
</dbReference>
<dbReference type="InterPro" id="IPR052919">
    <property type="entry name" value="TA_system_RNase"/>
</dbReference>
<dbReference type="AlphaFoldDB" id="A0A0H2XT10"/>
<dbReference type="PANTHER" id="PTHR36173">
    <property type="entry name" value="RIBONUCLEASE VAPC16-RELATED"/>
    <property type="match status" value="1"/>
</dbReference>
<dbReference type="PANTHER" id="PTHR36173:SF2">
    <property type="entry name" value="RIBONUCLEASE VAPC16"/>
    <property type="match status" value="1"/>
</dbReference>
<dbReference type="InterPro" id="IPR029060">
    <property type="entry name" value="PIN-like_dom_sf"/>
</dbReference>
<reference evidence="2" key="1">
    <citation type="submission" date="2006-05" db="EMBL/GenBank/DDBJ databases">
        <title>Complete sequence of chromosome 1 of Burkholderia cenocepacia AU 1054.</title>
        <authorList>
            <consortium name="US DOE Joint Genome Institute"/>
            <person name="Copeland A."/>
            <person name="Lucas S."/>
            <person name="Lapidus A."/>
            <person name="Barry K."/>
            <person name="Detter J.C."/>
            <person name="Glavina del Rio T."/>
            <person name="Hammon N."/>
            <person name="Israni S."/>
            <person name="Dalin E."/>
            <person name="Tice H."/>
            <person name="Pitluck S."/>
            <person name="Chain P."/>
            <person name="Malfatti S."/>
            <person name="Shin M."/>
            <person name="Vergez L."/>
            <person name="Schmutz J."/>
            <person name="Larimer F."/>
            <person name="Land M."/>
            <person name="Hauser L."/>
            <person name="Kyrpides N."/>
            <person name="Lykidis A."/>
            <person name="LiPuma J.J."/>
            <person name="Konstantinidis K."/>
            <person name="Tiedje J.M."/>
            <person name="Richardson P."/>
        </authorList>
    </citation>
    <scope>NUCLEOTIDE SEQUENCE [LARGE SCALE GENOMIC DNA]</scope>
    <source>
        <strain evidence="2">AU 1054</strain>
    </source>
</reference>
<evidence type="ECO:0000313" key="2">
    <source>
        <dbReference type="EMBL" id="ABF77234.1"/>
    </source>
</evidence>
<dbReference type="Pfam" id="PF01850">
    <property type="entry name" value="PIN"/>
    <property type="match status" value="1"/>
</dbReference>
<evidence type="ECO:0000259" key="1">
    <source>
        <dbReference type="Pfam" id="PF01850"/>
    </source>
</evidence>
<dbReference type="Gene3D" id="3.40.50.1010">
    <property type="entry name" value="5'-nuclease"/>
    <property type="match status" value="1"/>
</dbReference>
<dbReference type="SUPFAM" id="SSF88723">
    <property type="entry name" value="PIN domain-like"/>
    <property type="match status" value="1"/>
</dbReference>
<dbReference type="CDD" id="cd09872">
    <property type="entry name" value="PIN_Sll0205-like"/>
    <property type="match status" value="1"/>
</dbReference>
<protein>
    <submittedName>
        <fullName evidence="2">PilT protein-like protein</fullName>
    </submittedName>
</protein>
<dbReference type="InterPro" id="IPR002716">
    <property type="entry name" value="PIN_dom"/>
</dbReference>